<sequence length="307" mass="34671">MNKFNNAVLPLALSVISAFTSANLAANEQPYQELGKQIEIMEDIFTSAIKNDGNNNNMGLAAIESMYLAKQGVVFTVKSKRNFHFPGFSVPVPVAPVAPMPPAGFENSELFGEDLQVVIDEAMEEAVVAMEYAHENMRMDVEKQRQLREQERELAYELRDIERENRDLAFKKRTLDKDELKEFEKQVAKLEQRKKDLLQEKQQLAKKAGELKAEQDKLRDEQRKQQQAYFASLQTNLSEILCTYGAGLKALPGDEHVSLIIKDAAFDPSGRTYKDQVLVFAKSDIKKCLSESIDAKGLLKSATTYQL</sequence>
<dbReference type="EMBL" id="SWDB01000041">
    <property type="protein sequence ID" value="TKB43184.1"/>
    <property type="molecule type" value="Genomic_DNA"/>
</dbReference>
<evidence type="ECO:0000313" key="4">
    <source>
        <dbReference type="Proteomes" id="UP000307999"/>
    </source>
</evidence>
<evidence type="ECO:0000313" key="3">
    <source>
        <dbReference type="EMBL" id="TKB43184.1"/>
    </source>
</evidence>
<evidence type="ECO:0000256" key="1">
    <source>
        <dbReference type="SAM" id="Coils"/>
    </source>
</evidence>
<organism evidence="3 4">
    <name type="scientific">Thalassotalea mangrovi</name>
    <dbReference type="NCBI Taxonomy" id="2572245"/>
    <lineage>
        <taxon>Bacteria</taxon>
        <taxon>Pseudomonadati</taxon>
        <taxon>Pseudomonadota</taxon>
        <taxon>Gammaproteobacteria</taxon>
        <taxon>Alteromonadales</taxon>
        <taxon>Colwelliaceae</taxon>
        <taxon>Thalassotalea</taxon>
    </lineage>
</organism>
<feature type="chain" id="PRO_5020706686" evidence="2">
    <location>
        <begin position="26"/>
        <end position="307"/>
    </location>
</feature>
<accession>A0A4U1B1J6</accession>
<comment type="caution">
    <text evidence="3">The sequence shown here is derived from an EMBL/GenBank/DDBJ whole genome shotgun (WGS) entry which is preliminary data.</text>
</comment>
<keyword evidence="2" id="KW-0732">Signal</keyword>
<gene>
    <name evidence="3" type="ORF">E8M12_15625</name>
</gene>
<name>A0A4U1B1J6_9GAMM</name>
<protein>
    <submittedName>
        <fullName evidence="3">Uncharacterized protein</fullName>
    </submittedName>
</protein>
<dbReference type="Proteomes" id="UP000307999">
    <property type="component" value="Unassembled WGS sequence"/>
</dbReference>
<feature type="coiled-coil region" evidence="1">
    <location>
        <begin position="144"/>
        <end position="228"/>
    </location>
</feature>
<dbReference type="AlphaFoldDB" id="A0A4U1B1J6"/>
<feature type="signal peptide" evidence="2">
    <location>
        <begin position="1"/>
        <end position="25"/>
    </location>
</feature>
<dbReference type="RefSeq" id="WP_136737204.1">
    <property type="nucleotide sequence ID" value="NZ_SWDB01000041.1"/>
</dbReference>
<keyword evidence="1" id="KW-0175">Coiled coil</keyword>
<proteinExistence type="predicted"/>
<dbReference type="OrthoDB" id="7061952at2"/>
<reference evidence="3 4" key="1">
    <citation type="submission" date="2019-04" db="EMBL/GenBank/DDBJ databases">
        <title>Thalassotalea guangxiensis sp. nov., isolated from sediment of the coastal wetland.</title>
        <authorList>
            <person name="Zheng S."/>
            <person name="Zhang D."/>
        </authorList>
    </citation>
    <scope>NUCLEOTIDE SEQUENCE [LARGE SCALE GENOMIC DNA]</scope>
    <source>
        <strain evidence="3 4">ZS-4</strain>
    </source>
</reference>
<keyword evidence="4" id="KW-1185">Reference proteome</keyword>
<evidence type="ECO:0000256" key="2">
    <source>
        <dbReference type="SAM" id="SignalP"/>
    </source>
</evidence>